<evidence type="ECO:0000313" key="1">
    <source>
        <dbReference type="EMBL" id="CAI8031569.1"/>
    </source>
</evidence>
<accession>A0AA35WSV4</accession>
<proteinExistence type="predicted"/>
<comment type="caution">
    <text evidence="1">The sequence shown here is derived from an EMBL/GenBank/DDBJ whole genome shotgun (WGS) entry which is preliminary data.</text>
</comment>
<organism evidence="1 2">
    <name type="scientific">Geodia barretti</name>
    <name type="common">Barrett's horny sponge</name>
    <dbReference type="NCBI Taxonomy" id="519541"/>
    <lineage>
        <taxon>Eukaryota</taxon>
        <taxon>Metazoa</taxon>
        <taxon>Porifera</taxon>
        <taxon>Demospongiae</taxon>
        <taxon>Heteroscleromorpha</taxon>
        <taxon>Tetractinellida</taxon>
        <taxon>Astrophorina</taxon>
        <taxon>Geodiidae</taxon>
        <taxon>Geodia</taxon>
    </lineage>
</organism>
<dbReference type="EMBL" id="CASHTH010002548">
    <property type="protein sequence ID" value="CAI8031569.1"/>
    <property type="molecule type" value="Genomic_DNA"/>
</dbReference>
<keyword evidence="2" id="KW-1185">Reference proteome</keyword>
<sequence>MDAFARSSNLEISVKKYAYFPDRDGIRTRSEGRSRAVLHAVAGLHGVSGDGGIDIDEDLQTPEGRLYGVPPPCQTGKET</sequence>
<dbReference type="AlphaFoldDB" id="A0AA35WSV4"/>
<protein>
    <submittedName>
        <fullName evidence="1">Uncharacterized protein</fullName>
    </submittedName>
</protein>
<reference evidence="1" key="1">
    <citation type="submission" date="2023-03" db="EMBL/GenBank/DDBJ databases">
        <authorList>
            <person name="Steffen K."/>
            <person name="Cardenas P."/>
        </authorList>
    </citation>
    <scope>NUCLEOTIDE SEQUENCE</scope>
</reference>
<evidence type="ECO:0000313" key="2">
    <source>
        <dbReference type="Proteomes" id="UP001174909"/>
    </source>
</evidence>
<name>A0AA35WSV4_GEOBA</name>
<dbReference type="Proteomes" id="UP001174909">
    <property type="component" value="Unassembled WGS sequence"/>
</dbReference>
<gene>
    <name evidence="1" type="ORF">GBAR_LOCUS17919</name>
</gene>